<keyword evidence="2" id="KW-1185">Reference proteome</keyword>
<evidence type="ECO:0000313" key="1">
    <source>
        <dbReference type="EMBL" id="KFA63478.1"/>
    </source>
</evidence>
<dbReference type="CDD" id="cd07067">
    <property type="entry name" value="HP_PGM_like"/>
    <property type="match status" value="1"/>
</dbReference>
<organism evidence="1 2">
    <name type="scientific">Stachybotrys chlorohalonatus (strain IBT 40285)</name>
    <dbReference type="NCBI Taxonomy" id="1283841"/>
    <lineage>
        <taxon>Eukaryota</taxon>
        <taxon>Fungi</taxon>
        <taxon>Dikarya</taxon>
        <taxon>Ascomycota</taxon>
        <taxon>Pezizomycotina</taxon>
        <taxon>Sordariomycetes</taxon>
        <taxon>Hypocreomycetidae</taxon>
        <taxon>Hypocreales</taxon>
        <taxon>Stachybotryaceae</taxon>
        <taxon>Stachybotrys</taxon>
    </lineage>
</organism>
<dbReference type="Gene3D" id="3.40.50.1240">
    <property type="entry name" value="Phosphoglycerate mutase-like"/>
    <property type="match status" value="1"/>
</dbReference>
<dbReference type="HOGENOM" id="CLU_042838_1_1_1"/>
<evidence type="ECO:0000313" key="2">
    <source>
        <dbReference type="Proteomes" id="UP000028524"/>
    </source>
</evidence>
<dbReference type="OrthoDB" id="414418at2759"/>
<sequence>MTLEKIYVTRHGFRSSWTVDHVTGTYTASIPSPTGIPADPALTSHGVEQSKELARHLMQLNPPIEAVYSSPYYRCLQTITPFVELQRQSTPTSGVEGCTVTTIRPEAGLSEWFGSAPFEHPQPATPEILKAMFPAYDDDYVSAVTPLRNGETLTQLYSRVSRGLQAIIARCDAEGRRSVVLCTHAAVVIVIGRILTGRVPDSPDVQDFRAFTCGLSVYSRAPTNLDETTVPGANNQSLGTVGQWDCERNSDCSFLACGEERGWAFVGDEAFPGTGSMSQVNGDPKL</sequence>
<gene>
    <name evidence="1" type="ORF">S40285_00284</name>
</gene>
<dbReference type="InterPro" id="IPR029033">
    <property type="entry name" value="His_PPase_superfam"/>
</dbReference>
<dbReference type="FunCoup" id="A0A084QHP3">
    <property type="interactions" value="124"/>
</dbReference>
<dbReference type="OMA" id="ICAHAAP"/>
<dbReference type="PANTHER" id="PTHR16469">
    <property type="entry name" value="UBIQUITIN-ASSOCIATED AND SH3 DOMAIN-CONTAINING BA-RELATED"/>
    <property type="match status" value="1"/>
</dbReference>
<dbReference type="EMBL" id="KL660737">
    <property type="protein sequence ID" value="KFA63478.1"/>
    <property type="molecule type" value="Genomic_DNA"/>
</dbReference>
<reference evidence="1 2" key="1">
    <citation type="journal article" date="2014" name="BMC Genomics">
        <title>Comparative genome sequencing reveals chemotype-specific gene clusters in the toxigenic black mold Stachybotrys.</title>
        <authorList>
            <person name="Semeiks J."/>
            <person name="Borek D."/>
            <person name="Otwinowski Z."/>
            <person name="Grishin N.V."/>
        </authorList>
    </citation>
    <scope>NUCLEOTIDE SEQUENCE [LARGE SCALE GENOMIC DNA]</scope>
    <source>
        <strain evidence="1 2">IBT 40285</strain>
    </source>
</reference>
<dbReference type="InParanoid" id="A0A084QHP3"/>
<dbReference type="AlphaFoldDB" id="A0A084QHP3"/>
<dbReference type="InterPro" id="IPR051710">
    <property type="entry name" value="Phosphatase_SH3-domain"/>
</dbReference>
<name>A0A084QHP3_STAC4</name>
<protein>
    <recommendedName>
        <fullName evidence="3">Transcription factor domain-containing protein</fullName>
    </recommendedName>
</protein>
<dbReference type="Proteomes" id="UP000028524">
    <property type="component" value="Unassembled WGS sequence"/>
</dbReference>
<dbReference type="Pfam" id="PF00300">
    <property type="entry name" value="His_Phos_1"/>
    <property type="match status" value="1"/>
</dbReference>
<evidence type="ECO:0008006" key="3">
    <source>
        <dbReference type="Google" id="ProtNLM"/>
    </source>
</evidence>
<dbReference type="SUPFAM" id="SSF53254">
    <property type="entry name" value="Phosphoglycerate mutase-like"/>
    <property type="match status" value="1"/>
</dbReference>
<dbReference type="InterPro" id="IPR013078">
    <property type="entry name" value="His_Pase_superF_clade-1"/>
</dbReference>
<dbReference type="SMART" id="SM00855">
    <property type="entry name" value="PGAM"/>
    <property type="match status" value="1"/>
</dbReference>
<dbReference type="STRING" id="1283841.A0A084QHP3"/>
<proteinExistence type="predicted"/>
<dbReference type="PANTHER" id="PTHR16469:SF51">
    <property type="entry name" value="TRANSCRIPTION FACTOR TAU 55 KDA SUBUNIT"/>
    <property type="match status" value="1"/>
</dbReference>
<accession>A0A084QHP3</accession>